<gene>
    <name evidence="1" type="ORF">EVAR_82844_1</name>
</gene>
<sequence>MNSGVTPKWVAPGEDHPRRLPMTTPLVTFLVEPVAADKKCLRLTTMNPMRQRRSSSIADDNVAATECEMDDGNESEITMDKIMKALKQIKLGKTADFDRLWSEMLRGGGSIVANLLYQLFKICWKNHRVPNDWCKAVIVPLYNGKGSQQFGIN</sequence>
<evidence type="ECO:0000313" key="2">
    <source>
        <dbReference type="Proteomes" id="UP000299102"/>
    </source>
</evidence>
<comment type="caution">
    <text evidence="1">The sequence shown here is derived from an EMBL/GenBank/DDBJ whole genome shotgun (WGS) entry which is preliminary data.</text>
</comment>
<protein>
    <recommendedName>
        <fullName evidence="3">RNA-directed DNA polymerase from transposon BS</fullName>
    </recommendedName>
</protein>
<evidence type="ECO:0008006" key="3">
    <source>
        <dbReference type="Google" id="ProtNLM"/>
    </source>
</evidence>
<accession>A0A4C1V3S4</accession>
<dbReference type="OrthoDB" id="425681at2759"/>
<keyword evidence="2" id="KW-1185">Reference proteome</keyword>
<reference evidence="1 2" key="1">
    <citation type="journal article" date="2019" name="Commun. Biol.">
        <title>The bagworm genome reveals a unique fibroin gene that provides high tensile strength.</title>
        <authorList>
            <person name="Kono N."/>
            <person name="Nakamura H."/>
            <person name="Ohtoshi R."/>
            <person name="Tomita M."/>
            <person name="Numata K."/>
            <person name="Arakawa K."/>
        </authorList>
    </citation>
    <scope>NUCLEOTIDE SEQUENCE [LARGE SCALE GENOMIC DNA]</scope>
</reference>
<dbReference type="EMBL" id="BGZK01000268">
    <property type="protein sequence ID" value="GBP33006.1"/>
    <property type="molecule type" value="Genomic_DNA"/>
</dbReference>
<dbReference type="Proteomes" id="UP000299102">
    <property type="component" value="Unassembled WGS sequence"/>
</dbReference>
<proteinExistence type="predicted"/>
<evidence type="ECO:0000313" key="1">
    <source>
        <dbReference type="EMBL" id="GBP33006.1"/>
    </source>
</evidence>
<name>A0A4C1V3S4_EUMVA</name>
<dbReference type="AlphaFoldDB" id="A0A4C1V3S4"/>
<organism evidence="1 2">
    <name type="scientific">Eumeta variegata</name>
    <name type="common">Bagworm moth</name>
    <name type="synonym">Eumeta japonica</name>
    <dbReference type="NCBI Taxonomy" id="151549"/>
    <lineage>
        <taxon>Eukaryota</taxon>
        <taxon>Metazoa</taxon>
        <taxon>Ecdysozoa</taxon>
        <taxon>Arthropoda</taxon>
        <taxon>Hexapoda</taxon>
        <taxon>Insecta</taxon>
        <taxon>Pterygota</taxon>
        <taxon>Neoptera</taxon>
        <taxon>Endopterygota</taxon>
        <taxon>Lepidoptera</taxon>
        <taxon>Glossata</taxon>
        <taxon>Ditrysia</taxon>
        <taxon>Tineoidea</taxon>
        <taxon>Psychidae</taxon>
        <taxon>Oiketicinae</taxon>
        <taxon>Eumeta</taxon>
    </lineage>
</organism>